<evidence type="ECO:0000313" key="10">
    <source>
        <dbReference type="EMBL" id="UZJ26804.1"/>
    </source>
</evidence>
<feature type="transmembrane region" description="Helical" evidence="8">
    <location>
        <begin position="367"/>
        <end position="383"/>
    </location>
</feature>
<organism evidence="10 11">
    <name type="scientific">Rhodococcus antarcticus</name>
    <dbReference type="NCBI Taxonomy" id="2987751"/>
    <lineage>
        <taxon>Bacteria</taxon>
        <taxon>Bacillati</taxon>
        <taxon>Actinomycetota</taxon>
        <taxon>Actinomycetes</taxon>
        <taxon>Mycobacteriales</taxon>
        <taxon>Nocardiaceae</taxon>
        <taxon>Rhodococcus</taxon>
    </lineage>
</organism>
<evidence type="ECO:0000259" key="9">
    <source>
        <dbReference type="Pfam" id="PF19053"/>
    </source>
</evidence>
<accession>A0ABY6P538</accession>
<feature type="domain" description="EccD-like transmembrane" evidence="9">
    <location>
        <begin position="147"/>
        <end position="484"/>
    </location>
</feature>
<dbReference type="InterPro" id="IPR044049">
    <property type="entry name" value="EccD_transm"/>
</dbReference>
<keyword evidence="3" id="KW-1003">Cell membrane</keyword>
<comment type="similarity">
    <text evidence="2">Belongs to the EccD/Snm4 family.</text>
</comment>
<dbReference type="InterPro" id="IPR024962">
    <property type="entry name" value="YukD-like"/>
</dbReference>
<dbReference type="Proteomes" id="UP001164965">
    <property type="component" value="Chromosome"/>
</dbReference>
<reference evidence="10" key="1">
    <citation type="submission" date="2022-10" db="EMBL/GenBank/DDBJ databases">
        <title>Rhodococcus sp.75.</title>
        <authorList>
            <person name="Sun M."/>
        </authorList>
    </citation>
    <scope>NUCLEOTIDE SEQUENCE</scope>
    <source>
        <strain evidence="10">75</strain>
    </source>
</reference>
<dbReference type="NCBIfam" id="TIGR03920">
    <property type="entry name" value="T7SS_EccD"/>
    <property type="match status" value="1"/>
</dbReference>
<dbReference type="Gene3D" id="3.10.20.90">
    <property type="entry name" value="Phosphatidylinositol 3-kinase Catalytic Subunit, Chain A, domain 1"/>
    <property type="match status" value="1"/>
</dbReference>
<feature type="transmembrane region" description="Helical" evidence="8">
    <location>
        <begin position="176"/>
        <end position="193"/>
    </location>
</feature>
<evidence type="ECO:0000256" key="8">
    <source>
        <dbReference type="SAM" id="Phobius"/>
    </source>
</evidence>
<evidence type="ECO:0000256" key="1">
    <source>
        <dbReference type="ARBA" id="ARBA00004651"/>
    </source>
</evidence>
<dbReference type="RefSeq" id="WP_265384908.1">
    <property type="nucleotide sequence ID" value="NZ_CP110615.1"/>
</dbReference>
<evidence type="ECO:0000256" key="7">
    <source>
        <dbReference type="SAM" id="MobiDB-lite"/>
    </source>
</evidence>
<feature type="transmembrane region" description="Helical" evidence="8">
    <location>
        <begin position="229"/>
        <end position="248"/>
    </location>
</feature>
<name>A0ABY6P538_9NOCA</name>
<proteinExistence type="inferred from homology"/>
<dbReference type="EMBL" id="CP110615">
    <property type="protein sequence ID" value="UZJ26804.1"/>
    <property type="molecule type" value="Genomic_DNA"/>
</dbReference>
<feature type="transmembrane region" description="Helical" evidence="8">
    <location>
        <begin position="205"/>
        <end position="223"/>
    </location>
</feature>
<evidence type="ECO:0000256" key="6">
    <source>
        <dbReference type="ARBA" id="ARBA00023136"/>
    </source>
</evidence>
<dbReference type="Pfam" id="PF19053">
    <property type="entry name" value="EccD"/>
    <property type="match status" value="1"/>
</dbReference>
<feature type="transmembrane region" description="Helical" evidence="8">
    <location>
        <begin position="149"/>
        <end position="170"/>
    </location>
</feature>
<evidence type="ECO:0000256" key="2">
    <source>
        <dbReference type="ARBA" id="ARBA00006162"/>
    </source>
</evidence>
<keyword evidence="6 8" id="KW-0472">Membrane</keyword>
<feature type="transmembrane region" description="Helical" evidence="8">
    <location>
        <begin position="455"/>
        <end position="475"/>
    </location>
</feature>
<evidence type="ECO:0000313" key="11">
    <source>
        <dbReference type="Proteomes" id="UP001164965"/>
    </source>
</evidence>
<evidence type="ECO:0000256" key="4">
    <source>
        <dbReference type="ARBA" id="ARBA00022692"/>
    </source>
</evidence>
<comment type="subcellular location">
    <subcellularLocation>
        <location evidence="1">Cell membrane</location>
        <topology evidence="1">Multi-pass membrane protein</topology>
    </subcellularLocation>
</comment>
<evidence type="ECO:0000256" key="5">
    <source>
        <dbReference type="ARBA" id="ARBA00022989"/>
    </source>
</evidence>
<keyword evidence="4 8" id="KW-0812">Transmembrane</keyword>
<feature type="transmembrane region" description="Helical" evidence="8">
    <location>
        <begin position="422"/>
        <end position="443"/>
    </location>
</feature>
<gene>
    <name evidence="10" type="primary">eccD</name>
    <name evidence="10" type="ORF">RHODO2019_02440</name>
</gene>
<keyword evidence="5 8" id="KW-1133">Transmembrane helix</keyword>
<protein>
    <submittedName>
        <fullName evidence="10">Type VII secretion integral membrane protein EccD</fullName>
    </submittedName>
</protein>
<sequence length="484" mass="47879">MTAATTGSGAAGSSAAASTPPAPAGRAATGGGAAVFSRVTVVAPRTRIDVALPSDVAVADLLPMLLEMARESTPDGGARHGGWALARLGQAPLESSRTLTGSGVLDGELLQLCKRAESPPPPLFDDVIDAVALSTPGSYRPWTEATARALGAGAAVAALLAAAVALYLAGPGLAEAVTAGVVGVLLVAVGAVLSRVYRDPSAGTVLAATALPLAFVAGLYGVPDGPGRPNLLLAFVAVVVFAAAATGLLRAGVTVFTAAATASLLGAGASLVAVLVAHPVAGIAAGTAAVALVGLSFAPRLTIQLARLPLPAVPTTARELNEDDTADFPDFITIERQAALGHQYLTGLVVGFGSAAAVGGLLAGPHGTVGVVLAATVAAVLMLRARTYANGVQAVALLSAGLLTAGGLVIGWMVGADDSTRLVLVFGATVALGVVALVLGVVFPRQRFSPPMRRAVEVLEALLIAAVLPLALGVMDLYATMRGL</sequence>
<feature type="region of interest" description="Disordered" evidence="7">
    <location>
        <begin position="1"/>
        <end position="30"/>
    </location>
</feature>
<feature type="transmembrane region" description="Helical" evidence="8">
    <location>
        <begin position="395"/>
        <end position="416"/>
    </location>
</feature>
<keyword evidence="11" id="KW-1185">Reference proteome</keyword>
<dbReference type="PIRSF" id="PIRSF017804">
    <property type="entry name" value="Secretion_EccD1"/>
    <property type="match status" value="1"/>
</dbReference>
<evidence type="ECO:0000256" key="3">
    <source>
        <dbReference type="ARBA" id="ARBA00022475"/>
    </source>
</evidence>
<feature type="compositionally biased region" description="Low complexity" evidence="7">
    <location>
        <begin position="1"/>
        <end position="27"/>
    </location>
</feature>
<dbReference type="Pfam" id="PF08817">
    <property type="entry name" value="YukD"/>
    <property type="match status" value="1"/>
</dbReference>
<dbReference type="InterPro" id="IPR006707">
    <property type="entry name" value="T7SS_EccD"/>
</dbReference>